<gene>
    <name evidence="1" type="ORF">PSM7751_03460</name>
</gene>
<dbReference type="CDD" id="cd19958">
    <property type="entry name" value="pyocin_knob"/>
    <property type="match status" value="1"/>
</dbReference>
<proteinExistence type="predicted"/>
<dbReference type="RefSeq" id="WP_085889478.1">
    <property type="nucleotide sequence ID" value="NZ_FWFN01000007.1"/>
</dbReference>
<evidence type="ECO:0000313" key="2">
    <source>
        <dbReference type="Proteomes" id="UP000193963"/>
    </source>
</evidence>
<keyword evidence="2" id="KW-1185">Reference proteome</keyword>
<organism evidence="1 2">
    <name type="scientific">Pseudooceanicola marinus</name>
    <dbReference type="NCBI Taxonomy" id="396013"/>
    <lineage>
        <taxon>Bacteria</taxon>
        <taxon>Pseudomonadati</taxon>
        <taxon>Pseudomonadota</taxon>
        <taxon>Alphaproteobacteria</taxon>
        <taxon>Rhodobacterales</taxon>
        <taxon>Paracoccaceae</taxon>
        <taxon>Pseudooceanicola</taxon>
    </lineage>
</organism>
<dbReference type="Proteomes" id="UP000193963">
    <property type="component" value="Unassembled WGS sequence"/>
</dbReference>
<accession>A0A1X7A0M6</accession>
<evidence type="ECO:0008006" key="3">
    <source>
        <dbReference type="Google" id="ProtNLM"/>
    </source>
</evidence>
<dbReference type="Pfam" id="PF10983">
    <property type="entry name" value="DUF2793"/>
    <property type="match status" value="1"/>
</dbReference>
<reference evidence="1 2" key="1">
    <citation type="submission" date="2017-03" db="EMBL/GenBank/DDBJ databases">
        <authorList>
            <person name="Afonso C.L."/>
            <person name="Miller P.J."/>
            <person name="Scott M.A."/>
            <person name="Spackman E."/>
            <person name="Goraichik I."/>
            <person name="Dimitrov K.M."/>
            <person name="Suarez D.L."/>
            <person name="Swayne D.E."/>
        </authorList>
    </citation>
    <scope>NUCLEOTIDE SEQUENCE [LARGE SCALE GENOMIC DNA]</scope>
    <source>
        <strain evidence="1 2">CECT 7751</strain>
    </source>
</reference>
<protein>
    <recommendedName>
        <fullName evidence="3">DUF2793 domain-containing protein</fullName>
    </recommendedName>
</protein>
<sequence length="384" mass="38808">MPELSASLSMPYLQPSQAQKHVTHNEALLILDALVQLAVYDRDLTAPPTDPAEGDRYIVAGGATGAWAGEDDRVAQFDGAAWVFHQPQPGWRAWVSDEDRLVTWRGGAWQDDSGLPLEAAELGISTASDAVNRLAVSAAATLLTHAGSGHQLKINKAGSGDTASLLYQSGWSGRAEMGLAGEEDFSVKVSADGSAWVTALRFDGATGLASGAAVQTSAGDASAGRLLAVGAFGMGGGAVAAPGDDANGCVTGGIFGFTASGANCPVGDPSGGSLMALPGGSGTRQIFAAADGTLWLRSHDGASWGNWSALVTRAETVGTVAQSGGVPTGAVIESGSNANGAYTRWADGTQICTNGGSAITTDPASFVGTPVSIDGGKLKIGRWF</sequence>
<dbReference type="InterPro" id="IPR021251">
    <property type="entry name" value="DUF2793"/>
</dbReference>
<dbReference type="AlphaFoldDB" id="A0A1X7A0M6"/>
<name>A0A1X7A0M6_9RHOB</name>
<evidence type="ECO:0000313" key="1">
    <source>
        <dbReference type="EMBL" id="SLN66531.1"/>
    </source>
</evidence>
<dbReference type="EMBL" id="FWFN01000007">
    <property type="protein sequence ID" value="SLN66531.1"/>
    <property type="molecule type" value="Genomic_DNA"/>
</dbReference>